<evidence type="ECO:0000313" key="2">
    <source>
        <dbReference type="Proteomes" id="UP000707071"/>
    </source>
</evidence>
<dbReference type="Proteomes" id="UP000707071">
    <property type="component" value="Unassembled WGS sequence"/>
</dbReference>
<dbReference type="InterPro" id="IPR011333">
    <property type="entry name" value="SKP1/BTB/POZ_sf"/>
</dbReference>
<dbReference type="PANTHER" id="PTHR47843">
    <property type="entry name" value="BTB DOMAIN-CONTAINING PROTEIN-RELATED"/>
    <property type="match status" value="1"/>
</dbReference>
<proteinExistence type="predicted"/>
<reference evidence="1 2" key="1">
    <citation type="journal article" date="2020" name="bioRxiv">
        <title>Whole genome comparisons of ergot fungi reveals the divergence and evolution of species within the genus Claviceps are the result of varying mechanisms driving genome evolution and host range expansion.</title>
        <authorList>
            <person name="Wyka S.A."/>
            <person name="Mondo S.J."/>
            <person name="Liu M."/>
            <person name="Dettman J."/>
            <person name="Nalam V."/>
            <person name="Broders K.D."/>
        </authorList>
    </citation>
    <scope>NUCLEOTIDE SEQUENCE [LARGE SCALE GENOMIC DNA]</scope>
    <source>
        <strain evidence="1 2">Clav52</strain>
    </source>
</reference>
<name>A0A9P7QIX2_9HYPO</name>
<evidence type="ECO:0000313" key="1">
    <source>
        <dbReference type="EMBL" id="KAG6291863.1"/>
    </source>
</evidence>
<protein>
    <recommendedName>
        <fullName evidence="3">BTB domain-containing protein</fullName>
    </recommendedName>
</protein>
<dbReference type="AlphaFoldDB" id="A0A9P7QIX2"/>
<evidence type="ECO:0008006" key="3">
    <source>
        <dbReference type="Google" id="ProtNLM"/>
    </source>
</evidence>
<organism evidence="1 2">
    <name type="scientific">Claviceps aff. purpurea</name>
    <dbReference type="NCBI Taxonomy" id="1967640"/>
    <lineage>
        <taxon>Eukaryota</taxon>
        <taxon>Fungi</taxon>
        <taxon>Dikarya</taxon>
        <taxon>Ascomycota</taxon>
        <taxon>Pezizomycotina</taxon>
        <taxon>Sordariomycetes</taxon>
        <taxon>Hypocreomycetidae</taxon>
        <taxon>Hypocreales</taxon>
        <taxon>Clavicipitaceae</taxon>
        <taxon>Claviceps</taxon>
    </lineage>
</organism>
<accession>A0A9P7QIX2</accession>
<sequence>MGASLPAEESSRFLLHSDLVKRESEALGEIIDTSFAEGRKGYVVLRDDNAETISAFAQFIYTGDYQLSFDMSTPEVGNESHDKDNPEDDFRPWTRPGNGFWHCFTKSKNFDPYEISYSGPEDDDPDDHDMCFNSDHMDKDYSELFISHAKIFVFAHSHDMEALMGLSIRKLHEALCWFALSRERIGDILALARYCYKSSGAEKLRRMVASYSAAILNAYVSGDVTEFVLELLTDRSEFAFDTVWFMSRRMIGSTYWWSTL</sequence>
<gene>
    <name evidence="1" type="ORF">E4U09_003669</name>
</gene>
<dbReference type="EMBL" id="SRRH01000295">
    <property type="protein sequence ID" value="KAG6291863.1"/>
    <property type="molecule type" value="Genomic_DNA"/>
</dbReference>
<keyword evidence="2" id="KW-1185">Reference proteome</keyword>
<dbReference type="Gene3D" id="3.30.710.10">
    <property type="entry name" value="Potassium Channel Kv1.1, Chain A"/>
    <property type="match status" value="1"/>
</dbReference>
<comment type="caution">
    <text evidence="1">The sequence shown here is derived from an EMBL/GenBank/DDBJ whole genome shotgun (WGS) entry which is preliminary data.</text>
</comment>